<sequence>MEDFKEAKGLGISGTGRIGRLLIRKIVSSNYNQLNLTAINSIYPIETVAHLLKYDTVHGTWDADISVQGEELIINGDHIQVVNERDPGNIPWKQMDVGIVIDATGKFNNREGAEKHKAAGASYVIVTAPGKEMDLTVVMGVNDHLLDISKHTILSAASCTTNCVAPVLSVLDQAFQVQRGWMTTIHAYTSDQKHLDNPHKDLRRARSCTQSIVPTTTGVGKALTDVLPHLSSSIEGISIRVPTQDVSLIDLTVQVQQEVTLEDVKSLFRGIQSGALSKYVGYTEEPLVSVDYIGSEKSAVVDGLSVMTAANQIKILAWYDNEWAYACRVADLAQAVNEKTLSLASL</sequence>
<gene>
    <name evidence="9" type="ORF">J2Z64_002737</name>
</gene>
<dbReference type="OrthoDB" id="9803304at2"/>
<feature type="binding site" evidence="5">
    <location>
        <position position="127"/>
    </location>
    <ligand>
        <name>NAD(+)</name>
        <dbReference type="ChEBI" id="CHEBI:57540"/>
    </ligand>
</feature>
<dbReference type="GO" id="GO:0004365">
    <property type="term" value="F:glyceraldehyde-3-phosphate dehydrogenase (NAD+) (phosphorylating) activity"/>
    <property type="evidence" value="ECO:0007669"/>
    <property type="project" value="UniProtKB-EC"/>
</dbReference>
<evidence type="ECO:0000256" key="5">
    <source>
        <dbReference type="PIRSR" id="PIRSR000149-3"/>
    </source>
</evidence>
<dbReference type="CDD" id="cd18126">
    <property type="entry name" value="GAPDH_I_C"/>
    <property type="match status" value="1"/>
</dbReference>
<reference evidence="9" key="1">
    <citation type="submission" date="2021-03" db="EMBL/GenBank/DDBJ databases">
        <title>Genomic Encyclopedia of Type Strains, Phase IV (KMG-IV): sequencing the most valuable type-strain genomes for metagenomic binning, comparative biology and taxonomic classification.</title>
        <authorList>
            <person name="Goeker M."/>
        </authorList>
    </citation>
    <scope>NUCLEOTIDE SEQUENCE</scope>
    <source>
        <strain evidence="9">DSM 107338</strain>
    </source>
</reference>
<dbReference type="GO" id="GO:0006006">
    <property type="term" value="P:glucose metabolic process"/>
    <property type="evidence" value="ECO:0007669"/>
    <property type="project" value="InterPro"/>
</dbReference>
<evidence type="ECO:0000256" key="6">
    <source>
        <dbReference type="PIRSR" id="PIRSR000149-4"/>
    </source>
</evidence>
<dbReference type="SUPFAM" id="SSF51735">
    <property type="entry name" value="NAD(P)-binding Rossmann-fold domains"/>
    <property type="match status" value="1"/>
</dbReference>
<feature type="binding site" evidence="4">
    <location>
        <position position="189"/>
    </location>
    <ligand>
        <name>D-glyceraldehyde 3-phosphate</name>
        <dbReference type="ChEBI" id="CHEBI:59776"/>
    </ligand>
</feature>
<keyword evidence="2 9" id="KW-0560">Oxidoreductase</keyword>
<dbReference type="RefSeq" id="WP_149476151.1">
    <property type="nucleotide sequence ID" value="NZ_JAGGMB010000008.1"/>
</dbReference>
<dbReference type="InterPro" id="IPR020829">
    <property type="entry name" value="GlycerAld_3-P_DH_cat"/>
</dbReference>
<feature type="binding site" evidence="5">
    <location>
        <position position="321"/>
    </location>
    <ligand>
        <name>NAD(+)</name>
        <dbReference type="ChEBI" id="CHEBI:57540"/>
    </ligand>
</feature>
<dbReference type="GO" id="GO:0051287">
    <property type="term" value="F:NAD binding"/>
    <property type="evidence" value="ECO:0007669"/>
    <property type="project" value="InterPro"/>
</dbReference>
<feature type="binding site" evidence="5">
    <location>
        <begin position="17"/>
        <end position="18"/>
    </location>
    <ligand>
        <name>NAD(+)</name>
        <dbReference type="ChEBI" id="CHEBI:57540"/>
    </ligand>
</feature>
<evidence type="ECO:0000256" key="2">
    <source>
        <dbReference type="ARBA" id="ARBA00023002"/>
    </source>
</evidence>
<evidence type="ECO:0000256" key="3">
    <source>
        <dbReference type="PIRSR" id="PIRSR000149-1"/>
    </source>
</evidence>
<dbReference type="PRINTS" id="PR00078">
    <property type="entry name" value="G3PDHDRGNASE"/>
</dbReference>
<accession>A0A9X0YT64</accession>
<dbReference type="FunFam" id="3.40.50.720:FF:000001">
    <property type="entry name" value="Glyceraldehyde-3-phosphate dehydrogenase"/>
    <property type="match status" value="1"/>
</dbReference>
<evidence type="ECO:0000313" key="10">
    <source>
        <dbReference type="Proteomes" id="UP001138793"/>
    </source>
</evidence>
<dbReference type="FunFam" id="3.30.360.10:FF:000002">
    <property type="entry name" value="Glyceraldehyde-3-phosphate dehydrogenase"/>
    <property type="match status" value="1"/>
</dbReference>
<evidence type="ECO:0000256" key="7">
    <source>
        <dbReference type="RuleBase" id="RU000397"/>
    </source>
</evidence>
<dbReference type="Gene3D" id="3.30.360.10">
    <property type="entry name" value="Dihydrodipicolinate Reductase, domain 2"/>
    <property type="match status" value="1"/>
</dbReference>
<keyword evidence="5" id="KW-0547">Nucleotide-binding</keyword>
<evidence type="ECO:0000256" key="1">
    <source>
        <dbReference type="ARBA" id="ARBA00007406"/>
    </source>
</evidence>
<feature type="binding site" evidence="4">
    <location>
        <position position="240"/>
    </location>
    <ligand>
        <name>D-glyceraldehyde 3-phosphate</name>
        <dbReference type="ChEBI" id="CHEBI:59776"/>
    </ligand>
</feature>
<comment type="similarity">
    <text evidence="1 7">Belongs to the glyceraldehyde-3-phosphate dehydrogenase family.</text>
</comment>
<evidence type="ECO:0000256" key="4">
    <source>
        <dbReference type="PIRSR" id="PIRSR000149-2"/>
    </source>
</evidence>
<dbReference type="Pfam" id="PF00044">
    <property type="entry name" value="Gp_dh_N"/>
    <property type="match status" value="1"/>
</dbReference>
<dbReference type="InterPro" id="IPR020828">
    <property type="entry name" value="GlycerAld_3-P_DH_NAD(P)-bd"/>
</dbReference>
<dbReference type="Proteomes" id="UP001138793">
    <property type="component" value="Unassembled WGS sequence"/>
</dbReference>
<dbReference type="EMBL" id="JAGGMB010000008">
    <property type="protein sequence ID" value="MBP2078473.1"/>
    <property type="molecule type" value="Genomic_DNA"/>
</dbReference>
<feature type="binding site" evidence="4">
    <location>
        <begin position="217"/>
        <end position="218"/>
    </location>
    <ligand>
        <name>D-glyceraldehyde 3-phosphate</name>
        <dbReference type="ChEBI" id="CHEBI:59776"/>
    </ligand>
</feature>
<feature type="binding site" evidence="4">
    <location>
        <begin position="158"/>
        <end position="160"/>
    </location>
    <ligand>
        <name>D-glyceraldehyde 3-phosphate</name>
        <dbReference type="ChEBI" id="CHEBI:59776"/>
    </ligand>
</feature>
<dbReference type="GO" id="GO:0050661">
    <property type="term" value="F:NADP binding"/>
    <property type="evidence" value="ECO:0007669"/>
    <property type="project" value="InterPro"/>
</dbReference>
<dbReference type="InterPro" id="IPR006424">
    <property type="entry name" value="Glyceraldehyde-3-P_DH_1"/>
</dbReference>
<dbReference type="InterPro" id="IPR020831">
    <property type="entry name" value="GlycerAld/Erythrose_P_DH"/>
</dbReference>
<feature type="domain" description="Glyceraldehyde 3-phosphate dehydrogenase NAD(P) binding" evidence="8">
    <location>
        <begin position="8"/>
        <end position="159"/>
    </location>
</feature>
<dbReference type="Gene3D" id="3.40.50.720">
    <property type="entry name" value="NAD(P)-binding Rossmann-like Domain"/>
    <property type="match status" value="1"/>
</dbReference>
<proteinExistence type="inferred from homology"/>
<dbReference type="InterPro" id="IPR036291">
    <property type="entry name" value="NAD(P)-bd_dom_sf"/>
</dbReference>
<dbReference type="Pfam" id="PF02800">
    <property type="entry name" value="Gp_dh_C"/>
    <property type="match status" value="1"/>
</dbReference>
<evidence type="ECO:0000313" key="9">
    <source>
        <dbReference type="EMBL" id="MBP2078473.1"/>
    </source>
</evidence>
<dbReference type="NCBIfam" id="TIGR01534">
    <property type="entry name" value="GAPDH-I"/>
    <property type="match status" value="1"/>
</dbReference>
<dbReference type="PIRSF" id="PIRSF000149">
    <property type="entry name" value="GAP_DH"/>
    <property type="match status" value="1"/>
</dbReference>
<dbReference type="CDD" id="cd05214">
    <property type="entry name" value="GAPDH_I_N"/>
    <property type="match status" value="1"/>
</dbReference>
<feature type="active site" description="Nucleophile" evidence="3">
    <location>
        <position position="159"/>
    </location>
</feature>
<organism evidence="9 10">
    <name type="scientific">Oceanobacillus polygoni</name>
    <dbReference type="NCBI Taxonomy" id="1235259"/>
    <lineage>
        <taxon>Bacteria</taxon>
        <taxon>Bacillati</taxon>
        <taxon>Bacillota</taxon>
        <taxon>Bacilli</taxon>
        <taxon>Bacillales</taxon>
        <taxon>Bacillaceae</taxon>
        <taxon>Oceanobacillus</taxon>
    </lineage>
</organism>
<dbReference type="SUPFAM" id="SSF55347">
    <property type="entry name" value="Glyceraldehyde-3-phosphate dehydrogenase-like, C-terminal domain"/>
    <property type="match status" value="1"/>
</dbReference>
<name>A0A9X0YT64_9BACI</name>
<comment type="caution">
    <text evidence="9">The sequence shown here is derived from an EMBL/GenBank/DDBJ whole genome shotgun (WGS) entry which is preliminary data.</text>
</comment>
<dbReference type="PANTHER" id="PTHR43148">
    <property type="entry name" value="GLYCERALDEHYDE-3-PHOSPHATE DEHYDROGENASE 2"/>
    <property type="match status" value="1"/>
</dbReference>
<keyword evidence="10" id="KW-1185">Reference proteome</keyword>
<keyword evidence="5" id="KW-0520">NAD</keyword>
<feature type="site" description="Activates thiol group during catalysis" evidence="6">
    <location>
        <position position="186"/>
    </location>
</feature>
<dbReference type="AlphaFoldDB" id="A0A9X0YT64"/>
<protein>
    <submittedName>
        <fullName evidence="9">Glyceraldehyde 3-phosphate dehydrogenase</fullName>
        <ecNumber evidence="9">1.2.1.12</ecNumber>
    </submittedName>
</protein>
<dbReference type="SMART" id="SM00846">
    <property type="entry name" value="Gp_dh_N"/>
    <property type="match status" value="1"/>
</dbReference>
<evidence type="ECO:0000259" key="8">
    <source>
        <dbReference type="SMART" id="SM00846"/>
    </source>
</evidence>
<feature type="binding site" evidence="5">
    <location>
        <position position="85"/>
    </location>
    <ligand>
        <name>NAD(+)</name>
        <dbReference type="ChEBI" id="CHEBI:57540"/>
    </ligand>
</feature>
<dbReference type="EC" id="1.2.1.12" evidence="9"/>